<keyword evidence="3" id="KW-1185">Reference proteome</keyword>
<protein>
    <submittedName>
        <fullName evidence="2">Stage II sporulation protein D</fullName>
    </submittedName>
</protein>
<dbReference type="InterPro" id="IPR051922">
    <property type="entry name" value="Bact_Sporulation_Assoc"/>
</dbReference>
<evidence type="ECO:0000313" key="3">
    <source>
        <dbReference type="Proteomes" id="UP000741863"/>
    </source>
</evidence>
<dbReference type="PANTHER" id="PTHR30032">
    <property type="entry name" value="N-ACETYLMURAMOYL-L-ALANINE AMIDASE-RELATED"/>
    <property type="match status" value="1"/>
</dbReference>
<accession>A0ABS2P9A3</accession>
<name>A0ABS2P9A3_9BACL</name>
<dbReference type="RefSeq" id="WP_204695558.1">
    <property type="nucleotide sequence ID" value="NZ_JAFBEC010000001.1"/>
</dbReference>
<dbReference type="InterPro" id="IPR014225">
    <property type="entry name" value="Spore_II_D_firmicutes"/>
</dbReference>
<dbReference type="InterPro" id="IPR013693">
    <property type="entry name" value="SpoIID/LytB_N"/>
</dbReference>
<dbReference type="NCBIfam" id="TIGR02669">
    <property type="entry name" value="SpoIID_LytB"/>
    <property type="match status" value="1"/>
</dbReference>
<evidence type="ECO:0000313" key="2">
    <source>
        <dbReference type="EMBL" id="MBM7631423.1"/>
    </source>
</evidence>
<proteinExistence type="predicted"/>
<reference evidence="2 3" key="1">
    <citation type="submission" date="2021-01" db="EMBL/GenBank/DDBJ databases">
        <title>Genomic Encyclopedia of Type Strains, Phase IV (KMG-IV): sequencing the most valuable type-strain genomes for metagenomic binning, comparative biology and taxonomic classification.</title>
        <authorList>
            <person name="Goeker M."/>
        </authorList>
    </citation>
    <scope>NUCLEOTIDE SEQUENCE [LARGE SCALE GENOMIC DNA]</scope>
    <source>
        <strain evidence="2 3">DSM 25540</strain>
    </source>
</reference>
<gene>
    <name evidence="2" type="ORF">JOD17_000514</name>
</gene>
<dbReference type="EMBL" id="JAFBEC010000001">
    <property type="protein sequence ID" value="MBM7631423.1"/>
    <property type="molecule type" value="Genomic_DNA"/>
</dbReference>
<dbReference type="Proteomes" id="UP000741863">
    <property type="component" value="Unassembled WGS sequence"/>
</dbReference>
<sequence>MKQIFVVISVLTSVCIVLPAVLVMLFSDSRAATDLAVDHVAEDKGERAEEEVGKEEVEEVFVPVYRDASETVQEVELEQYVAGVVASEMPASFEMEALKAQALVARTFVVKQMENEESIQLPEGALVTDTTSHQVYHSNEELQELWGSDYDEKMERIQKAVYATKGEVITHEGTPITASFFSTSNGYTENAEDYWANELPYLKSVESPWDQNNSPRFTNTVRIPVSDAEAKLGVSIPATEEFAPITERTEGGRVQEVTISGETFHGREIREALGLDSSDFSWHREADELVVSTKGWGHGVGMSQYGADGMAKSGKSYDEIVAHYYQEIQIENHHSQLEQYALNTVEEDE</sequence>
<evidence type="ECO:0000259" key="1">
    <source>
        <dbReference type="Pfam" id="PF08486"/>
    </source>
</evidence>
<dbReference type="PANTHER" id="PTHR30032:SF4">
    <property type="entry name" value="AMIDASE ENHANCER"/>
    <property type="match status" value="1"/>
</dbReference>
<dbReference type="Pfam" id="PF08486">
    <property type="entry name" value="SpoIID"/>
    <property type="match status" value="1"/>
</dbReference>
<dbReference type="InterPro" id="IPR013486">
    <property type="entry name" value="SpoIID/LytB"/>
</dbReference>
<comment type="caution">
    <text evidence="2">The sequence shown here is derived from an EMBL/GenBank/DDBJ whole genome shotgun (WGS) entry which is preliminary data.</text>
</comment>
<feature type="domain" description="Sporulation stage II protein D amidase enhancer LytB N-terminal" evidence="1">
    <location>
        <begin position="67"/>
        <end position="171"/>
    </location>
</feature>
<dbReference type="NCBIfam" id="TIGR02870">
    <property type="entry name" value="spore_II_D"/>
    <property type="match status" value="1"/>
</dbReference>
<organism evidence="2 3">
    <name type="scientific">Geomicrobium sediminis</name>
    <dbReference type="NCBI Taxonomy" id="1347788"/>
    <lineage>
        <taxon>Bacteria</taxon>
        <taxon>Bacillati</taxon>
        <taxon>Bacillota</taxon>
        <taxon>Bacilli</taxon>
        <taxon>Bacillales</taxon>
        <taxon>Geomicrobium</taxon>
    </lineage>
</organism>